<dbReference type="Proteomes" id="UP000619041">
    <property type="component" value="Unassembled WGS sequence"/>
</dbReference>
<evidence type="ECO:0000313" key="2">
    <source>
        <dbReference type="EMBL" id="GGD92641.1"/>
    </source>
</evidence>
<dbReference type="EMBL" id="BMKL01000001">
    <property type="protein sequence ID" value="GGD92641.1"/>
    <property type="molecule type" value="Genomic_DNA"/>
</dbReference>
<sequence length="171" mass="17720">MKSFVALAAFAALSLPASAQARADLSPEATQAAVRYALPHLLSGVRATCAPKLSSTGYLATNGAALLARYSNGSEAAWPAARTALMALGADTDKSDMVEMFSKMPDSALKPFVDATISSMIATKIKPANCGDIERGLELLAPLPPENIAGIAGFLFDMTRRDKKTGSSQGG</sequence>
<keyword evidence="3" id="KW-1185">Reference proteome</keyword>
<protein>
    <submittedName>
        <fullName evidence="2">Uncharacterized protein</fullName>
    </submittedName>
</protein>
<dbReference type="RefSeq" id="WP_188644167.1">
    <property type="nucleotide sequence ID" value="NZ_BMKL01000001.1"/>
</dbReference>
<organism evidence="2 3">
    <name type="scientific">Tsuneonella deserti</name>
    <dbReference type="NCBI Taxonomy" id="2035528"/>
    <lineage>
        <taxon>Bacteria</taxon>
        <taxon>Pseudomonadati</taxon>
        <taxon>Pseudomonadota</taxon>
        <taxon>Alphaproteobacteria</taxon>
        <taxon>Sphingomonadales</taxon>
        <taxon>Erythrobacteraceae</taxon>
        <taxon>Tsuneonella</taxon>
    </lineage>
</organism>
<proteinExistence type="predicted"/>
<evidence type="ECO:0000256" key="1">
    <source>
        <dbReference type="SAM" id="SignalP"/>
    </source>
</evidence>
<accession>A0ABQ1S647</accession>
<keyword evidence="1" id="KW-0732">Signal</keyword>
<feature type="signal peptide" evidence="1">
    <location>
        <begin position="1"/>
        <end position="21"/>
    </location>
</feature>
<evidence type="ECO:0000313" key="3">
    <source>
        <dbReference type="Proteomes" id="UP000619041"/>
    </source>
</evidence>
<gene>
    <name evidence="2" type="ORF">GCM10011515_10440</name>
</gene>
<comment type="caution">
    <text evidence="2">The sequence shown here is derived from an EMBL/GenBank/DDBJ whole genome shotgun (WGS) entry which is preliminary data.</text>
</comment>
<name>A0ABQ1S647_9SPHN</name>
<feature type="chain" id="PRO_5045356437" evidence="1">
    <location>
        <begin position="22"/>
        <end position="171"/>
    </location>
</feature>
<reference evidence="3" key="1">
    <citation type="journal article" date="2019" name="Int. J. Syst. Evol. Microbiol.">
        <title>The Global Catalogue of Microorganisms (GCM) 10K type strain sequencing project: providing services to taxonomists for standard genome sequencing and annotation.</title>
        <authorList>
            <consortium name="The Broad Institute Genomics Platform"/>
            <consortium name="The Broad Institute Genome Sequencing Center for Infectious Disease"/>
            <person name="Wu L."/>
            <person name="Ma J."/>
        </authorList>
    </citation>
    <scope>NUCLEOTIDE SEQUENCE [LARGE SCALE GENOMIC DNA]</scope>
    <source>
        <strain evidence="3">CGMCC 1.15959</strain>
    </source>
</reference>